<dbReference type="Proteomes" id="UP000256220">
    <property type="component" value="Unassembled WGS sequence"/>
</dbReference>
<proteinExistence type="predicted"/>
<sequence>MTTLIALEDVVDRHGRDALSDPIVLTGALRSLPDPPPDGEINLLAAAAGAGAAQRMRSVLEDGGSPAAAHRAATAACGGDAGAKWACAQLGAALGYLPRDASTDEPTAVLTGEKPKRAKGFAVIAGAVAAAVLVVTVANLVLVGGDEPKRPADPPTVPPSGSETTTLPMGSAPQRESAPAPVPEEAAAVFKDPKLLAAAKPYLDHPDVRCEAAKSIVSVRETVNCELGSGIIASFRVLFFPGQLTTLRKVLQTDNDGARPGSIRTLRWEYVPGQPGIRAGIPAGTPRTGDGTRIRFLEPENGYARLYFDEDATGVAVYMQAGTDDQQVLRKFWADPDA</sequence>
<keyword evidence="2" id="KW-0472">Membrane</keyword>
<dbReference type="PIRSF" id="PIRSF001220">
    <property type="entry name" value="L-ASNase_gatD"/>
    <property type="match status" value="1"/>
</dbReference>
<evidence type="ECO:0000256" key="1">
    <source>
        <dbReference type="SAM" id="MobiDB-lite"/>
    </source>
</evidence>
<dbReference type="InterPro" id="IPR006034">
    <property type="entry name" value="Asparaginase/glutaminase-like"/>
</dbReference>
<dbReference type="PIRSF" id="PIRSF500176">
    <property type="entry name" value="L_ASNase"/>
    <property type="match status" value="1"/>
</dbReference>
<protein>
    <submittedName>
        <fullName evidence="3">Uncharacterized protein</fullName>
    </submittedName>
</protein>
<keyword evidence="2" id="KW-1133">Transmembrane helix</keyword>
<comment type="caution">
    <text evidence="3">The sequence shown here is derived from an EMBL/GenBank/DDBJ whole genome shotgun (WGS) entry which is preliminary data.</text>
</comment>
<keyword evidence="2" id="KW-0812">Transmembrane</keyword>
<name>A0A2P2FF31_AMYLU</name>
<feature type="compositionally biased region" description="Polar residues" evidence="1">
    <location>
        <begin position="159"/>
        <end position="168"/>
    </location>
</feature>
<dbReference type="RefSeq" id="WP_034324589.1">
    <property type="nucleotide sequence ID" value="NZ_JFBM01000076.1"/>
</dbReference>
<dbReference type="SUPFAM" id="SSF53774">
    <property type="entry name" value="Glutaminase/Asparaginase"/>
    <property type="match status" value="1"/>
</dbReference>
<keyword evidence="4" id="KW-1185">Reference proteome</keyword>
<evidence type="ECO:0000313" key="3">
    <source>
        <dbReference type="EMBL" id="KFU75327.1"/>
    </source>
</evidence>
<dbReference type="InterPro" id="IPR036152">
    <property type="entry name" value="Asp/glu_Ase-like_sf"/>
</dbReference>
<evidence type="ECO:0000256" key="2">
    <source>
        <dbReference type="SAM" id="Phobius"/>
    </source>
</evidence>
<organism evidence="3 4">
    <name type="scientific">Amycolatopsis lurida NRRL 2430</name>
    <dbReference type="NCBI Taxonomy" id="1460371"/>
    <lineage>
        <taxon>Bacteria</taxon>
        <taxon>Bacillati</taxon>
        <taxon>Actinomycetota</taxon>
        <taxon>Actinomycetes</taxon>
        <taxon>Pseudonocardiales</taxon>
        <taxon>Pseudonocardiaceae</taxon>
        <taxon>Amycolatopsis</taxon>
    </lineage>
</organism>
<dbReference type="AlphaFoldDB" id="A0A2P2FF31"/>
<dbReference type="EMBL" id="JFBM01000076">
    <property type="protein sequence ID" value="KFU75327.1"/>
    <property type="molecule type" value="Genomic_DNA"/>
</dbReference>
<feature type="region of interest" description="Disordered" evidence="1">
    <location>
        <begin position="145"/>
        <end position="184"/>
    </location>
</feature>
<evidence type="ECO:0000313" key="4">
    <source>
        <dbReference type="Proteomes" id="UP000256220"/>
    </source>
</evidence>
<reference evidence="3 4" key="1">
    <citation type="journal article" date="2014" name="Genome Announc.">
        <title>Draft Genome Sequence of Amycolatopsis lurida NRRL 2430, Producer of the Glycopeptide Family Antibiotic Ristocetin.</title>
        <authorList>
            <person name="Kwun M.J."/>
            <person name="Hong H.J."/>
        </authorList>
    </citation>
    <scope>NUCLEOTIDE SEQUENCE [LARGE SCALE GENOMIC DNA]</scope>
    <source>
        <strain evidence="3 4">NRRL 2430</strain>
    </source>
</reference>
<gene>
    <name evidence="3" type="ORF">BB31_42095</name>
</gene>
<accession>A0A2P2FF31</accession>
<feature type="transmembrane region" description="Helical" evidence="2">
    <location>
        <begin position="121"/>
        <end position="142"/>
    </location>
</feature>